<dbReference type="STRING" id="747089.U9TF31"/>
<accession>U9TF31</accession>
<proteinExistence type="predicted"/>
<reference evidence="1" key="1">
    <citation type="submission" date="2013-07" db="EMBL/GenBank/DDBJ databases">
        <title>The genome of an arbuscular mycorrhizal fungus provides insights into the evolution of the oldest plant symbiosis.</title>
        <authorList>
            <consortium name="DOE Joint Genome Institute"/>
            <person name="Tisserant E."/>
            <person name="Malbreil M."/>
            <person name="Kuo A."/>
            <person name="Kohler A."/>
            <person name="Symeonidi A."/>
            <person name="Balestrini R."/>
            <person name="Charron P."/>
            <person name="Duensing N."/>
            <person name="Frei-dit-Frey N."/>
            <person name="Gianinazzi-Pearson V."/>
            <person name="Gilbert B."/>
            <person name="Handa Y."/>
            <person name="Hijri M."/>
            <person name="Kaul R."/>
            <person name="Kawaguchi M."/>
            <person name="Krajinski F."/>
            <person name="Lammers P."/>
            <person name="Lapierre D."/>
            <person name="Masclaux F.G."/>
            <person name="Murat C."/>
            <person name="Morin E."/>
            <person name="Ndikumana S."/>
            <person name="Pagni M."/>
            <person name="Petitpierre D."/>
            <person name="Requena N."/>
            <person name="Rosikiewicz P."/>
            <person name="Riley R."/>
            <person name="Saito K."/>
            <person name="San Clemente H."/>
            <person name="Shapiro H."/>
            <person name="van Tuinen D."/>
            <person name="Becard G."/>
            <person name="Bonfante P."/>
            <person name="Paszkowski U."/>
            <person name="Shachar-Hill Y."/>
            <person name="Young J.P."/>
            <person name="Sanders I.R."/>
            <person name="Henrissat B."/>
            <person name="Rensing S.A."/>
            <person name="Grigoriev I.V."/>
            <person name="Corradi N."/>
            <person name="Roux C."/>
            <person name="Martin F."/>
        </authorList>
    </citation>
    <scope>NUCLEOTIDE SEQUENCE</scope>
    <source>
        <strain evidence="1">DAOM 197198</strain>
    </source>
</reference>
<dbReference type="HOGENOM" id="CLU_2062698_0_0_1"/>
<sequence>MLGLMPIYQFKKFRFLHVCLLIFFAIVNFYKKIFGETMLPQFPPPPAIYNSADELYHNAQTFRTRKDRHGELKNITLRCDRGGVYNNSLGLMKEHIKYKDLLSISTENPIINVTLTLKF</sequence>
<organism evidence="1">
    <name type="scientific">Rhizophagus irregularis (strain DAOM 181602 / DAOM 197198 / MUCL 43194)</name>
    <name type="common">Arbuscular mycorrhizal fungus</name>
    <name type="synonym">Glomus intraradices</name>
    <dbReference type="NCBI Taxonomy" id="747089"/>
    <lineage>
        <taxon>Eukaryota</taxon>
        <taxon>Fungi</taxon>
        <taxon>Fungi incertae sedis</taxon>
        <taxon>Mucoromycota</taxon>
        <taxon>Glomeromycotina</taxon>
        <taxon>Glomeromycetes</taxon>
        <taxon>Glomerales</taxon>
        <taxon>Glomeraceae</taxon>
        <taxon>Rhizophagus</taxon>
    </lineage>
</organism>
<name>U9TF31_RHIID</name>
<dbReference type="EMBL" id="KI291216">
    <property type="protein sequence ID" value="ESA06745.1"/>
    <property type="molecule type" value="Genomic_DNA"/>
</dbReference>
<dbReference type="AlphaFoldDB" id="U9TF31"/>
<evidence type="ECO:0000313" key="1">
    <source>
        <dbReference type="EMBL" id="ESA06745.1"/>
    </source>
</evidence>
<protein>
    <submittedName>
        <fullName evidence="1">Uncharacterized protein</fullName>
    </submittedName>
</protein>
<gene>
    <name evidence="1" type="ORF">GLOINDRAFT_99132</name>
</gene>